<keyword evidence="1" id="KW-1133">Transmembrane helix</keyword>
<keyword evidence="1" id="KW-0812">Transmembrane</keyword>
<evidence type="ECO:0000256" key="1">
    <source>
        <dbReference type="SAM" id="Phobius"/>
    </source>
</evidence>
<evidence type="ECO:0000313" key="2">
    <source>
        <dbReference type="EMBL" id="MET3726913.1"/>
    </source>
</evidence>
<keyword evidence="3" id="KW-1185">Reference proteome</keyword>
<evidence type="ECO:0000313" key="3">
    <source>
        <dbReference type="Proteomes" id="UP001549097"/>
    </source>
</evidence>
<gene>
    <name evidence="2" type="ORF">ABID52_000494</name>
</gene>
<organism evidence="2 3">
    <name type="scientific">Fictibacillus halophilus</name>
    <dbReference type="NCBI Taxonomy" id="1610490"/>
    <lineage>
        <taxon>Bacteria</taxon>
        <taxon>Bacillati</taxon>
        <taxon>Bacillota</taxon>
        <taxon>Bacilli</taxon>
        <taxon>Bacillales</taxon>
        <taxon>Fictibacillaceae</taxon>
        <taxon>Fictibacillus</taxon>
    </lineage>
</organism>
<proteinExistence type="predicted"/>
<reference evidence="2 3" key="1">
    <citation type="submission" date="2024-06" db="EMBL/GenBank/DDBJ databases">
        <title>Genomic Encyclopedia of Type Strains, Phase IV (KMG-IV): sequencing the most valuable type-strain genomes for metagenomic binning, comparative biology and taxonomic classification.</title>
        <authorList>
            <person name="Goeker M."/>
        </authorList>
    </citation>
    <scope>NUCLEOTIDE SEQUENCE [LARGE SCALE GENOMIC DNA]</scope>
    <source>
        <strain evidence="2 3">DSM 100124</strain>
    </source>
</reference>
<dbReference type="RefSeq" id="WP_198768481.1">
    <property type="nucleotide sequence ID" value="NZ_JAEACF010000001.1"/>
</dbReference>
<name>A0ABV2LE93_9BACL</name>
<feature type="transmembrane region" description="Helical" evidence="1">
    <location>
        <begin position="12"/>
        <end position="30"/>
    </location>
</feature>
<keyword evidence="1" id="KW-0472">Membrane</keyword>
<protein>
    <submittedName>
        <fullName evidence="2">Uncharacterized protein</fullName>
    </submittedName>
</protein>
<accession>A0ABV2LE93</accession>
<sequence>MKRTFSFKRGFIFFWLANIILLAMIGILLINKESWADDAQKYFTLFITLSEAMILLLSLASCLPQKK</sequence>
<feature type="transmembrane region" description="Helical" evidence="1">
    <location>
        <begin position="42"/>
        <end position="63"/>
    </location>
</feature>
<comment type="caution">
    <text evidence="2">The sequence shown here is derived from an EMBL/GenBank/DDBJ whole genome shotgun (WGS) entry which is preliminary data.</text>
</comment>
<dbReference type="Proteomes" id="UP001549097">
    <property type="component" value="Unassembled WGS sequence"/>
</dbReference>
<dbReference type="EMBL" id="JBEPMP010000001">
    <property type="protein sequence ID" value="MET3726913.1"/>
    <property type="molecule type" value="Genomic_DNA"/>
</dbReference>